<organism evidence="4">
    <name type="scientific">Agrotis segetum</name>
    <name type="common">Turnip moth</name>
    <dbReference type="NCBI Taxonomy" id="47767"/>
    <lineage>
        <taxon>Eukaryota</taxon>
        <taxon>Metazoa</taxon>
        <taxon>Ecdysozoa</taxon>
        <taxon>Arthropoda</taxon>
        <taxon>Hexapoda</taxon>
        <taxon>Insecta</taxon>
        <taxon>Pterygota</taxon>
        <taxon>Neoptera</taxon>
        <taxon>Endopterygota</taxon>
        <taxon>Lepidoptera</taxon>
        <taxon>Glossata</taxon>
        <taxon>Ditrysia</taxon>
        <taxon>Noctuoidea</taxon>
        <taxon>Noctuidae</taxon>
        <taxon>Noctuinae</taxon>
        <taxon>Noctuini</taxon>
        <taxon>Agrotis</taxon>
    </lineage>
</organism>
<dbReference type="Pfam" id="PF00561">
    <property type="entry name" value="Abhydrolase_1"/>
    <property type="match status" value="1"/>
</dbReference>
<name>A0A088M9X5_AGRSE</name>
<keyword evidence="4" id="KW-0808">Transferase</keyword>
<protein>
    <submittedName>
        <fullName evidence="4">Fatty alcohol acetyltransferase</fullName>
    </submittedName>
</protein>
<proteinExistence type="evidence at transcript level"/>
<dbReference type="InterPro" id="IPR050266">
    <property type="entry name" value="AB_hydrolase_sf"/>
</dbReference>
<evidence type="ECO:0000259" key="3">
    <source>
        <dbReference type="Pfam" id="PF00561"/>
    </source>
</evidence>
<dbReference type="AlphaFoldDB" id="A0A088M9X5"/>
<reference evidence="4" key="2">
    <citation type="journal article" date="2015" name="BMC Genomics">
        <title>Analysis of the agrotis segetum pheromone gland transcriptome in the light of Sex pheromone biosynthesis.</title>
        <authorList>
            <person name="Ding B.J."/>
            <person name="Lofstedt C."/>
        </authorList>
    </citation>
    <scope>NUCLEOTIDE SEQUENCE</scope>
    <source>
        <tissue evidence="4">Pheromone gland</tissue>
    </source>
</reference>
<sequence length="307" mass="35362">MDLTEHEWYIQAPWGRIAIIAWGDCYDPPVLLVHGSMDSAVSFRPLVSKLPKNFYYIGMDLPGNGKSDRFLPGLMISVYDMVYSVHAVVKHFRWKTYTLIGHSFGAYLGQFYNLCYPGRLDKLVNLDPINFFAVPPEEFGRWYHVFFTDYYKNYDKFNTQPENAPKIKWTEALQSIKSSRPSLTEEQAAAVLERLSMPAGDGYVKYTYDLRMKRVNGPAYSPEHIKQLFTTTKTPILTIACQKSLKRKLFRNTDFLLDEAEFPGRNLRFRTVDGTHDVHVSHPERVAAYVGQFLVYGLDGLDNKAKL</sequence>
<dbReference type="EMBL" id="KJ579235">
    <property type="protein sequence ID" value="AIN34711.1"/>
    <property type="molecule type" value="mRNA"/>
</dbReference>
<dbReference type="SUPFAM" id="SSF53474">
    <property type="entry name" value="alpha/beta-Hydrolases"/>
    <property type="match status" value="1"/>
</dbReference>
<evidence type="ECO:0000256" key="2">
    <source>
        <dbReference type="ARBA" id="ARBA00022801"/>
    </source>
</evidence>
<evidence type="ECO:0000313" key="4">
    <source>
        <dbReference type="EMBL" id="AIN34711.1"/>
    </source>
</evidence>
<comment type="similarity">
    <text evidence="1">Belongs to the AB hydrolase superfamily.</text>
</comment>
<dbReference type="GO" id="GO:0016020">
    <property type="term" value="C:membrane"/>
    <property type="evidence" value="ECO:0007669"/>
    <property type="project" value="TreeGrafter"/>
</dbReference>
<reference evidence="4" key="1">
    <citation type="submission" date="2014-03" db="EMBL/GenBank/DDBJ databases">
        <authorList>
            <person name="Saikia M."/>
            <person name="Chaudhari Y."/>
            <person name="Khan M."/>
            <person name="Devi D."/>
        </authorList>
    </citation>
    <scope>NUCLEOTIDE SEQUENCE</scope>
    <source>
        <tissue evidence="4">Pheromone gland</tissue>
    </source>
</reference>
<dbReference type="InterPro" id="IPR000073">
    <property type="entry name" value="AB_hydrolase_1"/>
</dbReference>
<dbReference type="GO" id="GO:0016740">
    <property type="term" value="F:transferase activity"/>
    <property type="evidence" value="ECO:0007669"/>
    <property type="project" value="UniProtKB-KW"/>
</dbReference>
<dbReference type="PANTHER" id="PTHR43798">
    <property type="entry name" value="MONOACYLGLYCEROL LIPASE"/>
    <property type="match status" value="1"/>
</dbReference>
<feature type="domain" description="AB hydrolase-1" evidence="3">
    <location>
        <begin position="28"/>
        <end position="162"/>
    </location>
</feature>
<evidence type="ECO:0000256" key="1">
    <source>
        <dbReference type="ARBA" id="ARBA00008645"/>
    </source>
</evidence>
<accession>A0A088M9X5</accession>
<keyword evidence="2" id="KW-0378">Hydrolase</keyword>
<dbReference type="InterPro" id="IPR029058">
    <property type="entry name" value="AB_hydrolase_fold"/>
</dbReference>
<dbReference type="PANTHER" id="PTHR43798:SF14">
    <property type="entry name" value="SERINE HYDROLASE-LIKE PROTEIN DDB_G0286239"/>
    <property type="match status" value="1"/>
</dbReference>
<dbReference type="Gene3D" id="3.40.50.1820">
    <property type="entry name" value="alpha/beta hydrolase"/>
    <property type="match status" value="1"/>
</dbReference>
<gene>
    <name evidence="4" type="primary">ATF</name>
</gene>
<dbReference type="GO" id="GO:0016787">
    <property type="term" value="F:hydrolase activity"/>
    <property type="evidence" value="ECO:0007669"/>
    <property type="project" value="UniProtKB-KW"/>
</dbReference>